<evidence type="ECO:0000256" key="3">
    <source>
        <dbReference type="ARBA" id="ARBA00004613"/>
    </source>
</evidence>
<keyword evidence="12" id="KW-1133">Transmembrane helix</keyword>
<dbReference type="InterPro" id="IPR001190">
    <property type="entry name" value="SRCR"/>
</dbReference>
<dbReference type="GO" id="GO:0008236">
    <property type="term" value="F:serine-type peptidase activity"/>
    <property type="evidence" value="ECO:0007669"/>
    <property type="project" value="UniProtKB-KW"/>
</dbReference>
<dbReference type="SUPFAM" id="SSF56487">
    <property type="entry name" value="SRCR-like"/>
    <property type="match status" value="1"/>
</dbReference>
<keyword evidence="10" id="KW-0720">Serine protease</keyword>
<evidence type="ECO:0000256" key="10">
    <source>
        <dbReference type="ARBA" id="ARBA00022825"/>
    </source>
</evidence>
<feature type="signal peptide" evidence="18">
    <location>
        <begin position="1"/>
        <end position="18"/>
    </location>
</feature>
<feature type="chain" id="PRO_5014351313" evidence="18">
    <location>
        <begin position="19"/>
        <end position="371"/>
    </location>
</feature>
<dbReference type="Ensembl" id="ENSMNET00000042524.1">
    <property type="protein sequence ID" value="ENSMNEP00000018289.1"/>
    <property type="gene ID" value="ENSMNEG00000033022.1"/>
</dbReference>
<evidence type="ECO:0000256" key="8">
    <source>
        <dbReference type="ARBA" id="ARBA00022737"/>
    </source>
</evidence>
<dbReference type="Pfam" id="PF00530">
    <property type="entry name" value="SRCR"/>
    <property type="match status" value="1"/>
</dbReference>
<keyword evidence="9" id="KW-0378">Hydrolase</keyword>
<evidence type="ECO:0000256" key="13">
    <source>
        <dbReference type="ARBA" id="ARBA00023136"/>
    </source>
</evidence>
<name>A0A2K6C3R1_MACNE</name>
<evidence type="ECO:0000256" key="15">
    <source>
        <dbReference type="ARBA" id="ARBA00023180"/>
    </source>
</evidence>
<dbReference type="Pfam" id="PF00057">
    <property type="entry name" value="Ldl_recept_a"/>
    <property type="match status" value="2"/>
</dbReference>
<dbReference type="InterPro" id="IPR036772">
    <property type="entry name" value="SRCR-like_dom_sf"/>
</dbReference>
<evidence type="ECO:0000256" key="7">
    <source>
        <dbReference type="ARBA" id="ARBA00022729"/>
    </source>
</evidence>
<dbReference type="GeneTree" id="ENSGT00930000151042"/>
<feature type="disulfide bond" evidence="16">
    <location>
        <begin position="278"/>
        <end position="293"/>
    </location>
</feature>
<dbReference type="GO" id="GO:0016192">
    <property type="term" value="P:vesicle-mediated transport"/>
    <property type="evidence" value="ECO:0007669"/>
    <property type="project" value="UniProtKB-ARBA"/>
</dbReference>
<dbReference type="InterPro" id="IPR036058">
    <property type="entry name" value="Kazal_dom_sf"/>
</dbReference>
<evidence type="ECO:0000256" key="17">
    <source>
        <dbReference type="PROSITE-ProRule" id="PRU00196"/>
    </source>
</evidence>
<dbReference type="FunFam" id="4.10.400.10:FF:000163">
    <property type="entry name" value="Complement factor I"/>
    <property type="match status" value="1"/>
</dbReference>
<evidence type="ECO:0000256" key="5">
    <source>
        <dbReference type="ARBA" id="ARBA00022670"/>
    </source>
</evidence>
<sequence>MKLLHVFLLFLCFHLSFCKVTSTFQEDRVEKKCLAKKYTHLSCNKVFCQPWQRCIEGTCVCKLPYQCPKNGTVVCATNGRSFPTYCQQKSLECLRPGTKFLNNGTCIAGGKFSVSLKHGNTDSEGIVEVKLVDQDKAMFVCKSSWSMREANVACLDLGFQQGADSERRFKLSDLSINSTECLHVHCRGLETSLAECTFTKRRTMDYQDLADVVCYTQKADSPTNDSFQCVNGKYISQTKACDGINDCGDQSDELCCKACHGRSFHCKSDVCIPSQYRCNGEVDCITGDDEVGCEGNLKSWKETEILTADMDAERRRIKSLLPKLSCGVKNRMHVRRKRIVGGKLAKLQISLDIFKGLHKVYAILEFCCIIL</sequence>
<evidence type="ECO:0000313" key="21">
    <source>
        <dbReference type="Ensembl" id="ENSMNEP00000018289.1"/>
    </source>
</evidence>
<feature type="domain" description="SRCR" evidence="19">
    <location>
        <begin position="114"/>
        <end position="215"/>
    </location>
</feature>
<evidence type="ECO:0000256" key="2">
    <source>
        <dbReference type="ARBA" id="ARBA00004308"/>
    </source>
</evidence>
<feature type="disulfide bond" evidence="17">
    <location>
        <begin position="186"/>
        <end position="196"/>
    </location>
</feature>
<dbReference type="InterPro" id="IPR048719">
    <property type="entry name" value="CFAI_KAZAL"/>
</dbReference>
<dbReference type="InterPro" id="IPR050685">
    <property type="entry name" value="LDLR"/>
</dbReference>
<evidence type="ECO:0000256" key="1">
    <source>
        <dbReference type="ARBA" id="ARBA00004167"/>
    </source>
</evidence>
<dbReference type="InterPro" id="IPR048722">
    <property type="entry name" value="CFAI_FIMAC_N"/>
</dbReference>
<dbReference type="AlphaFoldDB" id="A0A2K6C3R1"/>
<evidence type="ECO:0000256" key="11">
    <source>
        <dbReference type="ARBA" id="ARBA00022859"/>
    </source>
</evidence>
<dbReference type="Gene3D" id="4.10.400.10">
    <property type="entry name" value="Low-density Lipoprotein Receptor"/>
    <property type="match status" value="2"/>
</dbReference>
<keyword evidence="22" id="KW-1185">Reference proteome</keyword>
<dbReference type="FunFam" id="3.10.250.10:FF:000018">
    <property type="entry name" value="Complement factor I"/>
    <property type="match status" value="1"/>
</dbReference>
<feature type="disulfide bond" evidence="16">
    <location>
        <begin position="259"/>
        <end position="271"/>
    </location>
</feature>
<comment type="subcellular location">
    <subcellularLocation>
        <location evidence="2">Endomembrane system</location>
    </subcellularLocation>
    <subcellularLocation>
        <location evidence="1">Membrane</location>
        <topology evidence="1">Single-pass membrane protein</topology>
    </subcellularLocation>
    <subcellularLocation>
        <location evidence="3">Secreted</location>
    </subcellularLocation>
</comment>
<dbReference type="GO" id="GO:0012505">
    <property type="term" value="C:endomembrane system"/>
    <property type="evidence" value="ECO:0007669"/>
    <property type="project" value="UniProtKB-SubCell"/>
</dbReference>
<dbReference type="CDD" id="cd00112">
    <property type="entry name" value="LDLa"/>
    <property type="match status" value="2"/>
</dbReference>
<gene>
    <name evidence="21" type="primary">CFI</name>
</gene>
<keyword evidence="13" id="KW-0472">Membrane</keyword>
<evidence type="ECO:0000256" key="4">
    <source>
        <dbReference type="ARBA" id="ARBA00022525"/>
    </source>
</evidence>
<dbReference type="PANTHER" id="PTHR24270">
    <property type="entry name" value="LOW-DENSITY LIPOPROTEIN RECEPTOR-RELATED"/>
    <property type="match status" value="1"/>
</dbReference>
<dbReference type="PRINTS" id="PR00261">
    <property type="entry name" value="LDLRECEPTOR"/>
</dbReference>
<feature type="disulfide bond" evidence="16">
    <location>
        <begin position="241"/>
        <end position="256"/>
    </location>
</feature>
<feature type="domain" description="Kazal-like" evidence="20">
    <location>
        <begin position="60"/>
        <end position="108"/>
    </location>
</feature>
<evidence type="ECO:0000256" key="12">
    <source>
        <dbReference type="ARBA" id="ARBA00022989"/>
    </source>
</evidence>
<proteinExistence type="predicted"/>
<dbReference type="PROSITE" id="PS50068">
    <property type="entry name" value="LDLRA_2"/>
    <property type="match status" value="2"/>
</dbReference>
<dbReference type="InterPro" id="IPR036055">
    <property type="entry name" value="LDL_receptor-like_sf"/>
</dbReference>
<dbReference type="SMART" id="SM00192">
    <property type="entry name" value="LDLa"/>
    <property type="match status" value="2"/>
</dbReference>
<dbReference type="SUPFAM" id="SSF100895">
    <property type="entry name" value="Kazal-type serine protease inhibitors"/>
    <property type="match status" value="1"/>
</dbReference>
<dbReference type="SMART" id="SM00057">
    <property type="entry name" value="FIMAC"/>
    <property type="match status" value="1"/>
</dbReference>
<dbReference type="Gene3D" id="3.30.60.30">
    <property type="match status" value="1"/>
</dbReference>
<dbReference type="Gene3D" id="3.10.250.10">
    <property type="entry name" value="SRCR-like domain"/>
    <property type="match status" value="1"/>
</dbReference>
<comment type="caution">
    <text evidence="17">Lacks conserved residue(s) required for the propagation of feature annotation.</text>
</comment>
<dbReference type="PROSITE" id="PS50287">
    <property type="entry name" value="SRCR_2"/>
    <property type="match status" value="1"/>
</dbReference>
<dbReference type="GO" id="GO:0005576">
    <property type="term" value="C:extracellular region"/>
    <property type="evidence" value="ECO:0007669"/>
    <property type="project" value="UniProtKB-SubCell"/>
</dbReference>
<keyword evidence="5" id="KW-0645">Protease</keyword>
<dbReference type="FunFam" id="4.10.400.10:FF:000129">
    <property type="entry name" value="Complement factor I"/>
    <property type="match status" value="1"/>
</dbReference>
<dbReference type="GO" id="GO:0005886">
    <property type="term" value="C:plasma membrane"/>
    <property type="evidence" value="ECO:0007669"/>
    <property type="project" value="TreeGrafter"/>
</dbReference>
<dbReference type="Pfam" id="PF21287">
    <property type="entry name" value="Kazal_CFAI"/>
    <property type="match status" value="1"/>
</dbReference>
<feature type="disulfide bond" evidence="16">
    <location>
        <begin position="266"/>
        <end position="284"/>
    </location>
</feature>
<keyword evidence="7 18" id="KW-0732">Signal</keyword>
<evidence type="ECO:0000256" key="14">
    <source>
        <dbReference type="ARBA" id="ARBA00023157"/>
    </source>
</evidence>
<reference evidence="21" key="1">
    <citation type="submission" date="2025-08" db="UniProtKB">
        <authorList>
            <consortium name="Ensembl"/>
        </authorList>
    </citation>
    <scope>IDENTIFICATION</scope>
</reference>
<keyword evidence="11" id="KW-0391">Immunity</keyword>
<dbReference type="Proteomes" id="UP000233120">
    <property type="component" value="Unassembled WGS sequence"/>
</dbReference>
<dbReference type="Bgee" id="ENSMNEG00000033022">
    <property type="expression patterns" value="Expressed in liver and 12 other cell types or tissues"/>
</dbReference>
<feature type="disulfide bond" evidence="16">
    <location>
        <begin position="229"/>
        <end position="247"/>
    </location>
</feature>
<keyword evidence="6" id="KW-0812">Transmembrane</keyword>
<reference evidence="21" key="2">
    <citation type="submission" date="2025-09" db="UniProtKB">
        <authorList>
            <consortium name="Ensembl"/>
        </authorList>
    </citation>
    <scope>IDENTIFICATION</scope>
</reference>
<evidence type="ECO:0000256" key="16">
    <source>
        <dbReference type="PROSITE-ProRule" id="PRU00124"/>
    </source>
</evidence>
<dbReference type="InterPro" id="IPR002350">
    <property type="entry name" value="Kazal_dom"/>
</dbReference>
<dbReference type="SUPFAM" id="SSF57424">
    <property type="entry name" value="LDL receptor-like module"/>
    <property type="match status" value="2"/>
</dbReference>
<evidence type="ECO:0000259" key="19">
    <source>
        <dbReference type="PROSITE" id="PS50287"/>
    </source>
</evidence>
<dbReference type="PROSITE" id="PS01209">
    <property type="entry name" value="LDLRA_1"/>
    <property type="match status" value="1"/>
</dbReference>
<keyword evidence="4" id="KW-0964">Secreted</keyword>
<evidence type="ECO:0000256" key="6">
    <source>
        <dbReference type="ARBA" id="ARBA00022692"/>
    </source>
</evidence>
<dbReference type="GO" id="GO:0006508">
    <property type="term" value="P:proteolysis"/>
    <property type="evidence" value="ECO:0007669"/>
    <property type="project" value="UniProtKB-KW"/>
</dbReference>
<dbReference type="FunFam" id="3.30.60.30:FF:000027">
    <property type="entry name" value="Complement factor I"/>
    <property type="match status" value="1"/>
</dbReference>
<dbReference type="InterPro" id="IPR003884">
    <property type="entry name" value="FacI_MAC"/>
</dbReference>
<organism evidence="21 22">
    <name type="scientific">Macaca nemestrina</name>
    <name type="common">Pig-tailed macaque</name>
    <dbReference type="NCBI Taxonomy" id="9545"/>
    <lineage>
        <taxon>Eukaryota</taxon>
        <taxon>Metazoa</taxon>
        <taxon>Chordata</taxon>
        <taxon>Craniata</taxon>
        <taxon>Vertebrata</taxon>
        <taxon>Euteleostomi</taxon>
        <taxon>Mammalia</taxon>
        <taxon>Eutheria</taxon>
        <taxon>Euarchontoglires</taxon>
        <taxon>Primates</taxon>
        <taxon>Haplorrhini</taxon>
        <taxon>Catarrhini</taxon>
        <taxon>Cercopithecidae</taxon>
        <taxon>Cercopithecinae</taxon>
        <taxon>Macaca</taxon>
    </lineage>
</organism>
<keyword evidence="15" id="KW-0325">Glycoprotein</keyword>
<protein>
    <submittedName>
        <fullName evidence="21">Complement factor I</fullName>
    </submittedName>
</protein>
<evidence type="ECO:0000313" key="22">
    <source>
        <dbReference type="Proteomes" id="UP000233120"/>
    </source>
</evidence>
<keyword evidence="8" id="KW-0677">Repeat</keyword>
<dbReference type="PROSITE" id="PS51465">
    <property type="entry name" value="KAZAL_2"/>
    <property type="match status" value="1"/>
</dbReference>
<accession>A0A2K6C3R1</accession>
<dbReference type="Pfam" id="PF21286">
    <property type="entry name" value="CFAI_FIMAC_N"/>
    <property type="match status" value="1"/>
</dbReference>
<dbReference type="GO" id="GO:0002376">
    <property type="term" value="P:immune system process"/>
    <property type="evidence" value="ECO:0007669"/>
    <property type="project" value="UniProtKB-KW"/>
</dbReference>
<keyword evidence="14 17" id="KW-1015">Disulfide bond</keyword>
<evidence type="ECO:0000259" key="20">
    <source>
        <dbReference type="PROSITE" id="PS51465"/>
    </source>
</evidence>
<evidence type="ECO:0000256" key="9">
    <source>
        <dbReference type="ARBA" id="ARBA00022801"/>
    </source>
</evidence>
<dbReference type="InterPro" id="IPR002172">
    <property type="entry name" value="LDrepeatLR_classA_rpt"/>
</dbReference>
<evidence type="ECO:0000256" key="18">
    <source>
        <dbReference type="SAM" id="SignalP"/>
    </source>
</evidence>
<dbReference type="SMART" id="SM00202">
    <property type="entry name" value="SR"/>
    <property type="match status" value="1"/>
</dbReference>
<dbReference type="InterPro" id="IPR023415">
    <property type="entry name" value="LDLR_class-A_CS"/>
</dbReference>